<organism evidence="2 3">
    <name type="scientific">Anaerospora hongkongensis</name>
    <dbReference type="NCBI Taxonomy" id="244830"/>
    <lineage>
        <taxon>Bacteria</taxon>
        <taxon>Bacillati</taxon>
        <taxon>Bacillota</taxon>
        <taxon>Negativicutes</taxon>
        <taxon>Selenomonadales</taxon>
        <taxon>Sporomusaceae</taxon>
        <taxon>Anaerospora</taxon>
    </lineage>
</organism>
<feature type="domain" description="Bacterial toxin RNase RnlA/LsoA N-terminal" evidence="1">
    <location>
        <begin position="3"/>
        <end position="82"/>
    </location>
</feature>
<dbReference type="OrthoDB" id="9811552at2"/>
<dbReference type="Gene3D" id="3.30.310.240">
    <property type="entry name" value="Bacterial toxin RNase RnlA/LsoA, N-terminal domain"/>
    <property type="match status" value="1"/>
</dbReference>
<dbReference type="Pfam" id="PF19417">
    <property type="entry name" value="RnlA_toxin_N"/>
    <property type="match status" value="1"/>
</dbReference>
<keyword evidence="3" id="KW-1185">Reference proteome</keyword>
<accession>A0A4R1Q097</accession>
<name>A0A4R1Q097_9FIRM</name>
<dbReference type="RefSeq" id="WP_132079929.1">
    <property type="nucleotide sequence ID" value="NZ_DAIMLW010000087.1"/>
</dbReference>
<comment type="caution">
    <text evidence="2">The sequence shown here is derived from an EMBL/GenBank/DDBJ whole genome shotgun (WGS) entry which is preliminary data.</text>
</comment>
<proteinExistence type="predicted"/>
<protein>
    <recommendedName>
        <fullName evidence="1">Bacterial toxin RNase RnlA/LsoA N-terminal domain-containing protein</fullName>
    </recommendedName>
</protein>
<dbReference type="Proteomes" id="UP000295063">
    <property type="component" value="Unassembled WGS sequence"/>
</dbReference>
<sequence length="100" mass="11164">MSREKMLNRELLVAAVEKFCSENYKKFAVSGLIHKGGHRHRVEIEADGMNFYVDFHFKVNGSTSIDVSSGQHQDKKKQIMAAILAEPAYLLPSAGNKAVK</sequence>
<reference evidence="2 3" key="1">
    <citation type="submission" date="2019-03" db="EMBL/GenBank/DDBJ databases">
        <title>Genomic Encyclopedia of Type Strains, Phase IV (KMG-IV): sequencing the most valuable type-strain genomes for metagenomic binning, comparative biology and taxonomic classification.</title>
        <authorList>
            <person name="Goeker M."/>
        </authorList>
    </citation>
    <scope>NUCLEOTIDE SEQUENCE [LARGE SCALE GENOMIC DNA]</scope>
    <source>
        <strain evidence="2 3">DSM 15969</strain>
    </source>
</reference>
<gene>
    <name evidence="2" type="ORF">EV210_106272</name>
</gene>
<evidence type="ECO:0000313" key="2">
    <source>
        <dbReference type="EMBL" id="TCL37403.1"/>
    </source>
</evidence>
<dbReference type="EMBL" id="SLUI01000006">
    <property type="protein sequence ID" value="TCL37403.1"/>
    <property type="molecule type" value="Genomic_DNA"/>
</dbReference>
<evidence type="ECO:0000313" key="3">
    <source>
        <dbReference type="Proteomes" id="UP000295063"/>
    </source>
</evidence>
<dbReference type="InterPro" id="IPR045837">
    <property type="entry name" value="RnlA_toxin_N"/>
</dbReference>
<evidence type="ECO:0000259" key="1">
    <source>
        <dbReference type="Pfam" id="PF19417"/>
    </source>
</evidence>
<dbReference type="AlphaFoldDB" id="A0A4R1Q097"/>